<keyword evidence="4" id="KW-1185">Reference proteome</keyword>
<organism evidence="3 4">
    <name type="scientific">Acidiphilium multivorum (strain DSM 11245 / JCM 8867 / NBRC 100883 / AIU 301)</name>
    <dbReference type="NCBI Taxonomy" id="926570"/>
    <lineage>
        <taxon>Bacteria</taxon>
        <taxon>Pseudomonadati</taxon>
        <taxon>Pseudomonadota</taxon>
        <taxon>Alphaproteobacteria</taxon>
        <taxon>Acetobacterales</taxon>
        <taxon>Acidocellaceae</taxon>
        <taxon>Acidiphilium</taxon>
    </lineage>
</organism>
<dbReference type="SUPFAM" id="SSF53067">
    <property type="entry name" value="Actin-like ATPase domain"/>
    <property type="match status" value="1"/>
</dbReference>
<dbReference type="UniPathway" id="UPA00343"/>
<dbReference type="EC" id="2.7.1.170" evidence="2"/>
<evidence type="ECO:0000256" key="2">
    <source>
        <dbReference type="HAMAP-Rule" id="MF_01270"/>
    </source>
</evidence>
<dbReference type="Pfam" id="PF03702">
    <property type="entry name" value="AnmK"/>
    <property type="match status" value="1"/>
</dbReference>
<dbReference type="OrthoDB" id="9763949at2"/>
<accession>F0IX81</accession>
<keyword evidence="2 3" id="KW-0418">Kinase</keyword>
<keyword evidence="2" id="KW-0547">Nucleotide-binding</keyword>
<dbReference type="EMBL" id="AP012035">
    <property type="protein sequence ID" value="BAJ80491.1"/>
    <property type="molecule type" value="Genomic_DNA"/>
</dbReference>
<name>F0IX81_ACIMA</name>
<keyword evidence="1 2" id="KW-0119">Carbohydrate metabolism</keyword>
<dbReference type="GO" id="GO:0016301">
    <property type="term" value="F:kinase activity"/>
    <property type="evidence" value="ECO:0007669"/>
    <property type="project" value="UniProtKB-KW"/>
</dbReference>
<dbReference type="Proteomes" id="UP000007100">
    <property type="component" value="Chromosome"/>
</dbReference>
<evidence type="ECO:0000313" key="4">
    <source>
        <dbReference type="Proteomes" id="UP000007100"/>
    </source>
</evidence>
<sequence length="358" mass="37166">MHAIGLMSGTSLDGVDAAVIETDGERVFGTGRSATLFYEDGLRARLRALLDAAPGLAPDDPELRSLDWLLADRHAEAVAMVASRADVVGFHGQTILHDPDRRRTWQIGDAAHLAHKTRLPVVHDFRSADVAAGGQGAPLAPLFHAALAEALEKPLLVVNIGGVANITWLGPTGEVLACDTGPGNGPLDDWVRLHTGAAFDADGALAAAGRVDQARLTRLMDDPWFARPAPKSLDRLQFSARVAAATEGLSAADGAALLVAFTAAAIAAAPLPAPPRRVLVAGGGRHNAAIMDALRRHFAAPVEPVEAVGWDGDALEAQCFGFLAVRALRGLPLSLPETTGVPAPLAGGRIVRPGPAAE</sequence>
<comment type="similarity">
    <text evidence="2">Belongs to the anhydro-N-acetylmuramic acid kinase family.</text>
</comment>
<keyword evidence="2 3" id="KW-0808">Transferase</keyword>
<dbReference type="AlphaFoldDB" id="F0IX81"/>
<dbReference type="HAMAP" id="MF_01270">
    <property type="entry name" value="AnhMurNAc_kinase"/>
    <property type="match status" value="1"/>
</dbReference>
<dbReference type="GO" id="GO:0006040">
    <property type="term" value="P:amino sugar metabolic process"/>
    <property type="evidence" value="ECO:0007669"/>
    <property type="project" value="InterPro"/>
</dbReference>
<feature type="binding site" evidence="2">
    <location>
        <begin position="9"/>
        <end position="16"/>
    </location>
    <ligand>
        <name>ATP</name>
        <dbReference type="ChEBI" id="CHEBI:30616"/>
    </ligand>
</feature>
<dbReference type="NCBIfam" id="NF007141">
    <property type="entry name" value="PRK09585.1-5"/>
    <property type="match status" value="1"/>
</dbReference>
<dbReference type="PANTHER" id="PTHR30605">
    <property type="entry name" value="ANHYDRO-N-ACETYLMURAMIC ACID KINASE"/>
    <property type="match status" value="1"/>
</dbReference>
<comment type="pathway">
    <text evidence="2">Amino-sugar metabolism; 1,6-anhydro-N-acetylmuramate degradation.</text>
</comment>
<dbReference type="UniPathway" id="UPA00544"/>
<evidence type="ECO:0000313" key="3">
    <source>
        <dbReference type="EMBL" id="BAJ80491.1"/>
    </source>
</evidence>
<dbReference type="HOGENOM" id="CLU_038782_3_0_5"/>
<dbReference type="PANTHER" id="PTHR30605:SF0">
    <property type="entry name" value="ANHYDRO-N-ACETYLMURAMIC ACID KINASE"/>
    <property type="match status" value="1"/>
</dbReference>
<evidence type="ECO:0000256" key="1">
    <source>
        <dbReference type="ARBA" id="ARBA00023277"/>
    </source>
</evidence>
<protein>
    <recommendedName>
        <fullName evidence="2">Anhydro-N-acetylmuramic acid kinase</fullName>
        <ecNumber evidence="2">2.7.1.170</ecNumber>
    </recommendedName>
    <alternativeName>
        <fullName evidence="2">AnhMurNAc kinase</fullName>
    </alternativeName>
</protein>
<comment type="function">
    <text evidence="2">Catalyzes the specific phosphorylation of 1,6-anhydro-N-acetylmuramic acid (anhMurNAc) with the simultaneous cleavage of the 1,6-anhydro ring, generating MurNAc-6-P. Is required for the utilization of anhMurNAc either imported from the medium or derived from its own cell wall murein, and thus plays a role in cell wall recycling.</text>
</comment>
<comment type="catalytic activity">
    <reaction evidence="2">
        <text>1,6-anhydro-N-acetyl-beta-muramate + ATP + H2O = N-acetyl-D-muramate 6-phosphate + ADP + H(+)</text>
        <dbReference type="Rhea" id="RHEA:24952"/>
        <dbReference type="ChEBI" id="CHEBI:15377"/>
        <dbReference type="ChEBI" id="CHEBI:15378"/>
        <dbReference type="ChEBI" id="CHEBI:30616"/>
        <dbReference type="ChEBI" id="CHEBI:58690"/>
        <dbReference type="ChEBI" id="CHEBI:58722"/>
        <dbReference type="ChEBI" id="CHEBI:456216"/>
        <dbReference type="EC" id="2.7.1.170"/>
    </reaction>
</comment>
<dbReference type="InterPro" id="IPR043129">
    <property type="entry name" value="ATPase_NBD"/>
</dbReference>
<reference evidence="3 4" key="1">
    <citation type="submission" date="2010-12" db="EMBL/GenBank/DDBJ databases">
        <title>Whole genome sequence of Acidiphilium multivorum AIU301.</title>
        <authorList>
            <person name="Narita-Yamada S."/>
            <person name="Nakamura S."/>
            <person name="Ito N."/>
            <person name="Takarada H."/>
            <person name="Katano Y."/>
            <person name="Nakazawa H."/>
            <person name="Hosoyama A."/>
            <person name="Yamada R."/>
            <person name="Fujita N."/>
        </authorList>
    </citation>
    <scope>NUCLEOTIDE SEQUENCE [LARGE SCALE GENOMIC DNA]</scope>
    <source>
        <strain evidence="4">DSM 11245 / JCM 8867 / AIU301</strain>
    </source>
</reference>
<gene>
    <name evidence="2 3" type="primary">anmK</name>
    <name evidence="3" type="ordered locus">ACMV_11440</name>
</gene>
<proteinExistence type="inferred from homology"/>
<dbReference type="GO" id="GO:0097175">
    <property type="term" value="P:1,6-anhydro-N-acetyl-beta-muramic acid catabolic process"/>
    <property type="evidence" value="ECO:0007669"/>
    <property type="project" value="UniProtKB-UniRule"/>
</dbReference>
<comment type="pathway">
    <text evidence="2">Cell wall biogenesis; peptidoglycan recycling.</text>
</comment>
<dbReference type="Gene3D" id="3.30.420.40">
    <property type="match status" value="2"/>
</dbReference>
<dbReference type="InterPro" id="IPR005338">
    <property type="entry name" value="Anhydro_N_Ac-Mur_kinase"/>
</dbReference>
<dbReference type="RefSeq" id="WP_013639816.1">
    <property type="nucleotide sequence ID" value="NC_015186.1"/>
</dbReference>
<dbReference type="KEGG" id="amv:ACMV_11440"/>
<keyword evidence="2" id="KW-0067">ATP-binding</keyword>
<dbReference type="GO" id="GO:0016773">
    <property type="term" value="F:phosphotransferase activity, alcohol group as acceptor"/>
    <property type="evidence" value="ECO:0007669"/>
    <property type="project" value="UniProtKB-UniRule"/>
</dbReference>
<dbReference type="GO" id="GO:0009254">
    <property type="term" value="P:peptidoglycan turnover"/>
    <property type="evidence" value="ECO:0007669"/>
    <property type="project" value="UniProtKB-UniRule"/>
</dbReference>
<dbReference type="GO" id="GO:0005524">
    <property type="term" value="F:ATP binding"/>
    <property type="evidence" value="ECO:0007669"/>
    <property type="project" value="UniProtKB-UniRule"/>
</dbReference>